<dbReference type="eggNOG" id="COG2190">
    <property type="taxonomic scope" value="Bacteria"/>
</dbReference>
<dbReference type="PROSITE" id="PS51103">
    <property type="entry name" value="PTS_EIIC_TYPE_1"/>
    <property type="match status" value="1"/>
</dbReference>
<dbReference type="InterPro" id="IPR018113">
    <property type="entry name" value="PTrfase_EIIB_Cys"/>
</dbReference>
<keyword evidence="5 16" id="KW-0808">Transferase</keyword>
<dbReference type="GO" id="GO:1904659">
    <property type="term" value="P:D-glucose transmembrane transport"/>
    <property type="evidence" value="ECO:0007669"/>
    <property type="project" value="TreeGrafter"/>
</dbReference>
<feature type="domain" description="PTS EIIA type-1" evidence="13">
    <location>
        <begin position="549"/>
        <end position="653"/>
    </location>
</feature>
<evidence type="ECO:0000256" key="9">
    <source>
        <dbReference type="ARBA" id="ARBA00022989"/>
    </source>
</evidence>
<protein>
    <submittedName>
        <fullName evidence="16">PTS system maltose and glucose-specific IIBC component</fullName>
        <ecNumber evidence="16">2.7.1.69</ecNumber>
    </submittedName>
</protein>
<dbReference type="NCBIfam" id="TIGR02004">
    <property type="entry name" value="PTS-IIBC-malX"/>
    <property type="match status" value="1"/>
</dbReference>
<feature type="transmembrane region" description="Helical" evidence="12">
    <location>
        <begin position="135"/>
        <end position="158"/>
    </location>
</feature>
<dbReference type="Proteomes" id="UP000004470">
    <property type="component" value="Unassembled WGS sequence"/>
</dbReference>
<evidence type="ECO:0000259" key="13">
    <source>
        <dbReference type="PROSITE" id="PS51093"/>
    </source>
</evidence>
<dbReference type="NCBIfam" id="NF007509">
    <property type="entry name" value="PRK10110.1"/>
    <property type="match status" value="1"/>
</dbReference>
<dbReference type="EC" id="2.7.1.69" evidence="16"/>
<feature type="transmembrane region" description="Helical" evidence="12">
    <location>
        <begin position="392"/>
        <end position="410"/>
    </location>
</feature>
<keyword evidence="6" id="KW-0598">Phosphotransferase system</keyword>
<evidence type="ECO:0000313" key="16">
    <source>
        <dbReference type="EMBL" id="EFL94909.1"/>
    </source>
</evidence>
<dbReference type="Gene3D" id="3.30.1360.60">
    <property type="entry name" value="Glucose permease domain IIB"/>
    <property type="match status" value="1"/>
</dbReference>
<reference evidence="16" key="1">
    <citation type="submission" date="2010-07" db="EMBL/GenBank/DDBJ databases">
        <authorList>
            <person name="Muzny D."/>
            <person name="Qin X."/>
            <person name="Deng J."/>
            <person name="Jiang H."/>
            <person name="Liu Y."/>
            <person name="Qu J."/>
            <person name="Song X.-Z."/>
            <person name="Zhang L."/>
            <person name="Thornton R."/>
            <person name="Coyle M."/>
            <person name="Francisco L."/>
            <person name="Jackson L."/>
            <person name="Javaid M."/>
            <person name="Korchina V."/>
            <person name="Kovar C."/>
            <person name="Mata R."/>
            <person name="Mathew T."/>
            <person name="Ngo R."/>
            <person name="Nguyen L."/>
            <person name="Nguyen N."/>
            <person name="Okwuonu G."/>
            <person name="Ongeri F."/>
            <person name="Pham C."/>
            <person name="Simmons D."/>
            <person name="Wilczek-Boney K."/>
            <person name="Hale W."/>
            <person name="Jakkamsetti A."/>
            <person name="Pham P."/>
            <person name="Ruth R."/>
            <person name="San Lucas F."/>
            <person name="Warren J."/>
            <person name="Zhang J."/>
            <person name="Zhao Z."/>
            <person name="Zhou C."/>
            <person name="Zhu D."/>
            <person name="Lee S."/>
            <person name="Bess C."/>
            <person name="Blankenburg K."/>
            <person name="Forbes L."/>
            <person name="Fu Q."/>
            <person name="Gubbala S."/>
            <person name="Hirani K."/>
            <person name="Jayaseelan J.C."/>
            <person name="Lara F."/>
            <person name="Munidasa M."/>
            <person name="Palculict T."/>
            <person name="Patil S."/>
            <person name="Pu L.-L."/>
            <person name="Saada N."/>
            <person name="Tang L."/>
            <person name="Weissenberger G."/>
            <person name="Zhu Y."/>
            <person name="Hemphill L."/>
            <person name="Shang Y."/>
            <person name="Youmans B."/>
            <person name="Ayvaz T."/>
            <person name="Ross M."/>
            <person name="Santibanez J."/>
            <person name="Aqrawi P."/>
            <person name="Gross S."/>
            <person name="Joshi V."/>
            <person name="Fowler G."/>
            <person name="Nazareth L."/>
            <person name="Reid J."/>
            <person name="Worley K."/>
            <person name="Petrosino J."/>
            <person name="Highlander S."/>
            <person name="Gibbs R."/>
        </authorList>
    </citation>
    <scope>NUCLEOTIDE SEQUENCE [LARGE SCALE GENOMIC DNA]</scope>
    <source>
        <strain evidence="16">DSM 20284</strain>
    </source>
</reference>
<proteinExistence type="predicted"/>
<dbReference type="InterPro" id="IPR001127">
    <property type="entry name" value="PTS_EIIA_1_perm"/>
</dbReference>
<sequence>MSKGKKRIALGGFFQELGKTFMLPVALMAFMGLLLGLGSSFSSPTTIDAFPFLGNSILQVVFKYMSAIGGFAFNNLAVMFAMAIPLGLAKKEKGVAAFSGFVGYMVMNLAINFYLGLTNQLADADAMQKAGQSLVLGVQTIEMGVLGGIITGIIVYNLNKKYCTIQLPDSFAFFGGARFVPIITSLVMAVVGIILPIIWPIFAFLINEVGALIHGAGPFGPMLFFSGERLLLPFGLHHILVATIRFTQAGGTMLIDGHQVSGALNIFYSELQNHLPISHSATQFLSQGKMPTFMFGLPGAALAMYHTAKPENRAKIKGLLISGFIATFITGITEPIEFLFLFISPFLWLFHVFMTGFGALVVSLLGVNIGNTDGGVLDFLIFGVMQGTQTKWYLIPIVGIFWFLAYYFTFKKFILWRDLKTPGREVATEPEYTDAEIRTSGNAGGYDIPGILKALGGKSNIVTLDNCITRLRLIVKDGSIINDEELQKLGALGVVHLDDTSVQVIIGTKVTTVRNGLDALLEGAEPEAKKFQIGAPLAGKAVPLTEVPDAFFSTGMIGQGAAIQPTDGQVVSPVDGVVTTVFPTKHAIGIKATNGMEILIHLGIDTVKLDGKPFETKVAVDEQVKVGDLLATADWQMVADAGLATVTPVVVTNFAEYTNVGMIAKGMVEKNTPIIEVESA</sequence>
<dbReference type="SUPFAM" id="SSF55604">
    <property type="entry name" value="Glucose permease domain IIB"/>
    <property type="match status" value="1"/>
</dbReference>
<evidence type="ECO:0000256" key="5">
    <source>
        <dbReference type="ARBA" id="ARBA00022679"/>
    </source>
</evidence>
<gene>
    <name evidence="16" type="primary">malX</name>
    <name evidence="16" type="ORF">HMPREF0623_1777</name>
</gene>
<dbReference type="Gene3D" id="2.70.70.10">
    <property type="entry name" value="Glucose Permease (Domain IIA)"/>
    <property type="match status" value="1"/>
</dbReference>
<dbReference type="InterPro" id="IPR050429">
    <property type="entry name" value="PTS_Glucose_EIICBA"/>
</dbReference>
<evidence type="ECO:0000256" key="12">
    <source>
        <dbReference type="SAM" id="Phobius"/>
    </source>
</evidence>
<evidence type="ECO:0000259" key="15">
    <source>
        <dbReference type="PROSITE" id="PS51103"/>
    </source>
</evidence>
<dbReference type="PROSITE" id="PS51093">
    <property type="entry name" value="PTS_EIIA_TYPE_1"/>
    <property type="match status" value="1"/>
</dbReference>
<dbReference type="PROSITE" id="PS51098">
    <property type="entry name" value="PTS_EIIB_TYPE_1"/>
    <property type="match status" value="1"/>
</dbReference>
<dbReference type="EMBL" id="AEEG01000009">
    <property type="protein sequence ID" value="EFL94909.1"/>
    <property type="molecule type" value="Genomic_DNA"/>
</dbReference>
<keyword evidence="8" id="KW-0418">Kinase</keyword>
<keyword evidence="4" id="KW-0762">Sugar transport</keyword>
<keyword evidence="3" id="KW-1003">Cell membrane</keyword>
<evidence type="ECO:0000256" key="8">
    <source>
        <dbReference type="ARBA" id="ARBA00022777"/>
    </source>
</evidence>
<keyword evidence="17" id="KW-1185">Reference proteome</keyword>
<dbReference type="eggNOG" id="COG1264">
    <property type="taxonomic scope" value="Bacteria"/>
</dbReference>
<dbReference type="GO" id="GO:0009401">
    <property type="term" value="P:phosphoenolpyruvate-dependent sugar phosphotransferase system"/>
    <property type="evidence" value="ECO:0007669"/>
    <property type="project" value="UniProtKB-KW"/>
</dbReference>
<dbReference type="GO" id="GO:0090564">
    <property type="term" value="F:protein-phosphocysteine-glucose phosphotransferase system transporter activity"/>
    <property type="evidence" value="ECO:0007669"/>
    <property type="project" value="TreeGrafter"/>
</dbReference>
<evidence type="ECO:0000256" key="2">
    <source>
        <dbReference type="ARBA" id="ARBA00022448"/>
    </source>
</evidence>
<name>E0NIE6_PEDAC</name>
<accession>E0NIE6</accession>
<feature type="active site" description="Phosphocysteine intermediate; for EIIB activity" evidence="11">
    <location>
        <position position="467"/>
    </location>
</feature>
<feature type="transmembrane region" description="Helical" evidence="12">
    <location>
        <begin position="95"/>
        <end position="115"/>
    </location>
</feature>
<feature type="transmembrane region" description="Helical" evidence="12">
    <location>
        <begin position="21"/>
        <end position="41"/>
    </location>
</feature>
<dbReference type="FunFam" id="2.70.70.10:FF:000001">
    <property type="entry name" value="PTS system glucose-specific IIA component"/>
    <property type="match status" value="1"/>
</dbReference>
<evidence type="ECO:0000256" key="1">
    <source>
        <dbReference type="ARBA" id="ARBA00004651"/>
    </source>
</evidence>
<dbReference type="InterPro" id="IPR013013">
    <property type="entry name" value="PTS_EIIC_1"/>
</dbReference>
<keyword evidence="7 12" id="KW-0812">Transmembrane</keyword>
<dbReference type="InterPro" id="IPR001996">
    <property type="entry name" value="PTS_IIB_1"/>
</dbReference>
<dbReference type="CDD" id="cd00212">
    <property type="entry name" value="PTS_IIB_glc"/>
    <property type="match status" value="1"/>
</dbReference>
<evidence type="ECO:0000256" key="7">
    <source>
        <dbReference type="ARBA" id="ARBA00022692"/>
    </source>
</evidence>
<dbReference type="PANTHER" id="PTHR30009">
    <property type="entry name" value="CYTOCHROME C-TYPE SYNTHESIS PROTEIN AND PTS TRANSMEMBRANE COMPONENT"/>
    <property type="match status" value="1"/>
</dbReference>
<dbReference type="Pfam" id="PF00358">
    <property type="entry name" value="PTS_EIIA_1"/>
    <property type="match status" value="1"/>
</dbReference>
<dbReference type="InterPro" id="IPR011301">
    <property type="entry name" value="PTS_Mal/Glc-sp_IIBC_component"/>
</dbReference>
<dbReference type="GO" id="GO:0008982">
    <property type="term" value="F:protein-N(PI)-phosphohistidine-sugar phosphotransferase activity"/>
    <property type="evidence" value="ECO:0007669"/>
    <property type="project" value="InterPro"/>
</dbReference>
<comment type="subcellular location">
    <subcellularLocation>
        <location evidence="1">Cell membrane</location>
        <topology evidence="1">Multi-pass membrane protein</topology>
    </subcellularLocation>
</comment>
<keyword evidence="10 12" id="KW-0472">Membrane</keyword>
<dbReference type="NCBIfam" id="TIGR00830">
    <property type="entry name" value="PTBA"/>
    <property type="match status" value="1"/>
</dbReference>
<feature type="transmembrane region" description="Helical" evidence="12">
    <location>
        <begin position="348"/>
        <end position="371"/>
    </location>
</feature>
<evidence type="ECO:0000256" key="10">
    <source>
        <dbReference type="ARBA" id="ARBA00023136"/>
    </source>
</evidence>
<evidence type="ECO:0000259" key="14">
    <source>
        <dbReference type="PROSITE" id="PS51098"/>
    </source>
</evidence>
<comment type="caution">
    <text evidence="16">The sequence shown here is derived from an EMBL/GenBank/DDBJ whole genome shotgun (WGS) entry which is preliminary data.</text>
</comment>
<dbReference type="RefSeq" id="WP_004166740.1">
    <property type="nucleotide sequence ID" value="NZ_GL397067.1"/>
</dbReference>
<organism evidence="16 17">
    <name type="scientific">Pediococcus acidilactici DSM 20284</name>
    <dbReference type="NCBI Taxonomy" id="862514"/>
    <lineage>
        <taxon>Bacteria</taxon>
        <taxon>Bacillati</taxon>
        <taxon>Bacillota</taxon>
        <taxon>Bacilli</taxon>
        <taxon>Lactobacillales</taxon>
        <taxon>Lactobacillaceae</taxon>
        <taxon>Pediococcus</taxon>
        <taxon>Pediococcus acidilactici group</taxon>
    </lineage>
</organism>
<feature type="transmembrane region" description="Helical" evidence="12">
    <location>
        <begin position="61"/>
        <end position="83"/>
    </location>
</feature>
<dbReference type="PROSITE" id="PS01035">
    <property type="entry name" value="PTS_EIIB_TYPE_1_CYS"/>
    <property type="match status" value="1"/>
</dbReference>
<feature type="transmembrane region" description="Helical" evidence="12">
    <location>
        <begin position="179"/>
        <end position="202"/>
    </location>
</feature>
<dbReference type="Pfam" id="PF00367">
    <property type="entry name" value="PTS_EIIB"/>
    <property type="match status" value="1"/>
</dbReference>
<evidence type="ECO:0000256" key="11">
    <source>
        <dbReference type="PROSITE-ProRule" id="PRU00421"/>
    </source>
</evidence>
<dbReference type="eggNOG" id="COG1263">
    <property type="taxonomic scope" value="Bacteria"/>
</dbReference>
<keyword evidence="9 12" id="KW-1133">Transmembrane helix</keyword>
<feature type="domain" description="PTS EIIB type-1" evidence="14">
    <location>
        <begin position="445"/>
        <end position="527"/>
    </location>
</feature>
<dbReference type="HOGENOM" id="CLU_012312_1_1_9"/>
<dbReference type="GO" id="GO:0016301">
    <property type="term" value="F:kinase activity"/>
    <property type="evidence" value="ECO:0007669"/>
    <property type="project" value="UniProtKB-KW"/>
</dbReference>
<evidence type="ECO:0000256" key="4">
    <source>
        <dbReference type="ARBA" id="ARBA00022597"/>
    </source>
</evidence>
<dbReference type="InterPro" id="IPR036878">
    <property type="entry name" value="Glu_permease_IIB"/>
</dbReference>
<evidence type="ECO:0000256" key="3">
    <source>
        <dbReference type="ARBA" id="ARBA00022475"/>
    </source>
</evidence>
<dbReference type="InterPro" id="IPR003352">
    <property type="entry name" value="PTS_EIIC"/>
</dbReference>
<feature type="domain" description="PTS EIIC type-1" evidence="15">
    <location>
        <begin position="8"/>
        <end position="426"/>
    </location>
</feature>
<dbReference type="InterPro" id="IPR011055">
    <property type="entry name" value="Dup_hybrid_motif"/>
</dbReference>
<dbReference type="Pfam" id="PF02378">
    <property type="entry name" value="PTS_EIIC"/>
    <property type="match status" value="1"/>
</dbReference>
<dbReference type="SUPFAM" id="SSF51261">
    <property type="entry name" value="Duplicated hybrid motif"/>
    <property type="match status" value="1"/>
</dbReference>
<dbReference type="PANTHER" id="PTHR30009:SF20">
    <property type="entry name" value="PTS SYSTEM GLUCOSE-SPECIFIC EIICB COMPONENT-RELATED"/>
    <property type="match status" value="1"/>
</dbReference>
<evidence type="ECO:0000313" key="17">
    <source>
        <dbReference type="Proteomes" id="UP000004470"/>
    </source>
</evidence>
<dbReference type="GO" id="GO:0005886">
    <property type="term" value="C:plasma membrane"/>
    <property type="evidence" value="ECO:0007669"/>
    <property type="project" value="UniProtKB-SubCell"/>
</dbReference>
<evidence type="ECO:0000256" key="6">
    <source>
        <dbReference type="ARBA" id="ARBA00022683"/>
    </source>
</evidence>
<feature type="transmembrane region" description="Helical" evidence="12">
    <location>
        <begin position="319"/>
        <end position="342"/>
    </location>
</feature>
<feature type="transmembrane region" description="Helical" evidence="12">
    <location>
        <begin position="290"/>
        <end position="307"/>
    </location>
</feature>
<dbReference type="NCBIfam" id="TIGR00826">
    <property type="entry name" value="EIIB_glc"/>
    <property type="match status" value="1"/>
</dbReference>
<keyword evidence="2" id="KW-0813">Transport</keyword>
<dbReference type="PROSITE" id="PS00371">
    <property type="entry name" value="PTS_EIIA_TYPE_1_HIS"/>
    <property type="match status" value="1"/>
</dbReference>
<dbReference type="AlphaFoldDB" id="E0NIE6"/>